<dbReference type="SUPFAM" id="SSF52266">
    <property type="entry name" value="SGNH hydrolase"/>
    <property type="match status" value="1"/>
</dbReference>
<gene>
    <name evidence="1" type="ORF">NW74_05440</name>
</gene>
<dbReference type="OrthoDB" id="1700484at2"/>
<dbReference type="AlphaFoldDB" id="A0A0B4S1U8"/>
<name>A0A0B4S1U8_9FIRM</name>
<dbReference type="PANTHER" id="PTHR40039">
    <property type="entry name" value="PROTEIN DLTD"/>
    <property type="match status" value="1"/>
</dbReference>
<dbReference type="EMBL" id="CP009761">
    <property type="protein sequence ID" value="AIZ36817.1"/>
    <property type="molecule type" value="Genomic_DNA"/>
</dbReference>
<dbReference type="PANTHER" id="PTHR40039:SF1">
    <property type="entry name" value="PROTEIN DLTD"/>
    <property type="match status" value="1"/>
</dbReference>
<dbReference type="InterPro" id="IPR006998">
    <property type="entry name" value="DltD"/>
</dbReference>
<proteinExistence type="predicted"/>
<dbReference type="RefSeq" id="WP_041954310.1">
    <property type="nucleotide sequence ID" value="NZ_CP009761.1"/>
</dbReference>
<keyword evidence="2" id="KW-1185">Reference proteome</keyword>
<evidence type="ECO:0000313" key="1">
    <source>
        <dbReference type="EMBL" id="AIZ36817.1"/>
    </source>
</evidence>
<sequence>MKRLKALFVAIILSLVISSTFLHFYTKKEKKEFDELSVQNNSIRYNDSPNKYKSHDAITKNIGKGTIILLGSSELIVTNDWKEHPKQFLDYSDRNIMQIGEGFYQSLIQAITLGSIGEKSPVKTVNLILSMQWFEKNGIKPEAFQSRFSIDHLYNLYKSEKISKETKDKIYNRILELSKNNAIVTKMVEGLKRDNTLDKAINKANAEKYKLIANSKFLNSYHRDDSVNDKKAPEKFDWEKAKDEAVKAAKKDSNDNKFFMFNEYFNKNFRKNFTKLKGSAKDTKYRSEEEYGDLQLFLDVARELGFKVNLILVPLQGHWADYTGVPKSEIEYFYKRIRDISAKNNINLIDYSNYSYTRYFFKDATHLGRLGLLQLQEDLLKYNND</sequence>
<protein>
    <submittedName>
        <fullName evidence="1">D-alanyl-lipoteichoic acid biosynthesis protein</fullName>
    </submittedName>
</protein>
<dbReference type="Proteomes" id="UP000031386">
    <property type="component" value="Chromosome"/>
</dbReference>
<evidence type="ECO:0000313" key="2">
    <source>
        <dbReference type="Proteomes" id="UP000031386"/>
    </source>
</evidence>
<accession>A0A0B4S1U8</accession>
<reference evidence="1 2" key="1">
    <citation type="submission" date="2014-10" db="EMBL/GenBank/DDBJ databases">
        <title>Complete genome sequence of Parvimonas micra KCOM 1535 (= ChDC B708).</title>
        <authorList>
            <person name="Kook J.-K."/>
            <person name="Park S.-N."/>
            <person name="Lim Y.K."/>
            <person name="Roh H."/>
        </authorList>
    </citation>
    <scope>NUCLEOTIDE SEQUENCE [LARGE SCALE GENOMIC DNA]</scope>
    <source>
        <strain evidence="2">KCOM 1535 / ChDC B708</strain>
    </source>
</reference>
<dbReference type="InterPro" id="IPR023896">
    <property type="entry name" value="LTA_DltD"/>
</dbReference>
<organism evidence="1 2">
    <name type="scientific">Parvimonas micra</name>
    <dbReference type="NCBI Taxonomy" id="33033"/>
    <lineage>
        <taxon>Bacteria</taxon>
        <taxon>Bacillati</taxon>
        <taxon>Bacillota</taxon>
        <taxon>Tissierellia</taxon>
        <taxon>Tissierellales</taxon>
        <taxon>Peptoniphilaceae</taxon>
        <taxon>Parvimonas</taxon>
    </lineage>
</organism>
<dbReference type="NCBIfam" id="TIGR04092">
    <property type="entry name" value="LTA_DltD"/>
    <property type="match status" value="1"/>
</dbReference>
<dbReference type="KEGG" id="pmic:NW74_05440"/>
<dbReference type="Pfam" id="PF04914">
    <property type="entry name" value="DltD"/>
    <property type="match status" value="1"/>
</dbReference>
<dbReference type="STRING" id="33033.NW74_05440"/>